<feature type="region of interest" description="Disordered" evidence="1">
    <location>
        <begin position="1"/>
        <end position="25"/>
    </location>
</feature>
<dbReference type="GeneID" id="39865058"/>
<dbReference type="EMBL" id="CP101873">
    <property type="protein sequence ID" value="WMT07937.1"/>
    <property type="molecule type" value="Genomic_DNA"/>
</dbReference>
<keyword evidence="3" id="KW-1185">Reference proteome</keyword>
<proteinExistence type="predicted"/>
<reference evidence="2 3" key="1">
    <citation type="submission" date="2022-07" db="EMBL/GenBank/DDBJ databases">
        <title>Two temperate virus in Haloterrigena jeotgali A29.</title>
        <authorList>
            <person name="Deng X."/>
        </authorList>
    </citation>
    <scope>NUCLEOTIDE SEQUENCE [LARGE SCALE GENOMIC DNA]</scope>
    <source>
        <strain evidence="2 3">A29</strain>
    </source>
</reference>
<evidence type="ECO:0000313" key="3">
    <source>
        <dbReference type="Proteomes" id="UP001224926"/>
    </source>
</evidence>
<feature type="compositionally biased region" description="Basic and acidic residues" evidence="1">
    <location>
        <begin position="93"/>
        <end position="108"/>
    </location>
</feature>
<evidence type="ECO:0000256" key="1">
    <source>
        <dbReference type="SAM" id="MobiDB-lite"/>
    </source>
</evidence>
<gene>
    <name evidence="2" type="ORF">NP511_21545</name>
</gene>
<dbReference type="InterPro" id="IPR045397">
    <property type="entry name" value="TumE-like"/>
</dbReference>
<sequence>MTSDEDVDPSHDSQPAEQAEVFGPIDAGALREIRDLVVNQEPLVEEASLDDPLNPQTLSVDLSDGVGAASTARIDIRWSLAGNYAAHYTDTQGRDFRFDCHPKPDAPTRHFHPPPDAPSRPVEPSCITVREAPLVTRAVLQRWRYAYTNGTFEGLNDAENPP</sequence>
<name>A0AAF0T266_9EURY</name>
<dbReference type="RefSeq" id="WP_084158363.1">
    <property type="nucleotide sequence ID" value="NZ_CP101873.1"/>
</dbReference>
<protein>
    <submittedName>
        <fullName evidence="2">Uncharacterized protein</fullName>
    </submittedName>
</protein>
<evidence type="ECO:0000313" key="2">
    <source>
        <dbReference type="EMBL" id="WMT07937.1"/>
    </source>
</evidence>
<organism evidence="2 3">
    <name type="scientific">Natrinema thermotolerans</name>
    <dbReference type="NCBI Taxonomy" id="121872"/>
    <lineage>
        <taxon>Archaea</taxon>
        <taxon>Methanobacteriati</taxon>
        <taxon>Methanobacteriota</taxon>
        <taxon>Stenosarchaea group</taxon>
        <taxon>Halobacteria</taxon>
        <taxon>Halobacteriales</taxon>
        <taxon>Natrialbaceae</taxon>
        <taxon>Natrinema</taxon>
    </lineage>
</organism>
<accession>A0AAF0T266</accession>
<dbReference type="AlphaFoldDB" id="A0AAF0T266"/>
<dbReference type="Pfam" id="PF20126">
    <property type="entry name" value="TumE"/>
    <property type="match status" value="1"/>
</dbReference>
<dbReference type="Proteomes" id="UP001224926">
    <property type="component" value="Chromosome"/>
</dbReference>
<feature type="region of interest" description="Disordered" evidence="1">
    <location>
        <begin position="93"/>
        <end position="123"/>
    </location>
</feature>